<dbReference type="InterPro" id="IPR050695">
    <property type="entry name" value="N-acetylmuramoyl_amidase_3"/>
</dbReference>
<protein>
    <submittedName>
        <fullName evidence="2">Cell wall hydrolase autolysin</fullName>
    </submittedName>
</protein>
<sequence>MKTIAVQCGHGVSLDGSWDSGCAYKSGGKQYTEAALMLPITKAAVKYLRASGVKVITDADHGNNKNMIEDVRWANRVGAALYVSVHCDYSGAPKGVMPLYVSGSGKKLAKALNSAIKKDVGMKSRGVQRRTDLWELNGTDMPACILETGSIKADLATLKNHPDKYGKAIAKGICQYMGVKFSDGTKKPAASGAEIYRVRKAWNKPETQKGAFKDLKNAKKCANKNGYSVFNKKGKAVYNGKK</sequence>
<accession>A0A8S5SWX7</accession>
<dbReference type="InterPro" id="IPR002508">
    <property type="entry name" value="MurNAc-LAA_cat"/>
</dbReference>
<dbReference type="SUPFAM" id="SSF53187">
    <property type="entry name" value="Zn-dependent exopeptidases"/>
    <property type="match status" value="1"/>
</dbReference>
<name>A0A8S5SWX7_9CAUD</name>
<organism evidence="2">
    <name type="scientific">Myoviridae sp. ctBTH15</name>
    <dbReference type="NCBI Taxonomy" id="2827666"/>
    <lineage>
        <taxon>Viruses</taxon>
        <taxon>Duplodnaviria</taxon>
        <taxon>Heunggongvirae</taxon>
        <taxon>Uroviricota</taxon>
        <taxon>Caudoviricetes</taxon>
    </lineage>
</organism>
<dbReference type="GO" id="GO:0009253">
    <property type="term" value="P:peptidoglycan catabolic process"/>
    <property type="evidence" value="ECO:0007669"/>
    <property type="project" value="InterPro"/>
</dbReference>
<proteinExistence type="predicted"/>
<dbReference type="Gene3D" id="3.40.630.40">
    <property type="entry name" value="Zn-dependent exopeptidases"/>
    <property type="match status" value="1"/>
</dbReference>
<evidence type="ECO:0000259" key="1">
    <source>
        <dbReference type="SMART" id="SM00646"/>
    </source>
</evidence>
<dbReference type="PANTHER" id="PTHR30404:SF8">
    <property type="entry name" value="AUTOLYSIN PH-RELATED"/>
    <property type="match status" value="1"/>
</dbReference>
<dbReference type="Pfam" id="PF01520">
    <property type="entry name" value="Amidase_3"/>
    <property type="match status" value="1"/>
</dbReference>
<evidence type="ECO:0000313" key="2">
    <source>
        <dbReference type="EMBL" id="DAF55042.1"/>
    </source>
</evidence>
<dbReference type="GO" id="GO:0008745">
    <property type="term" value="F:N-acetylmuramoyl-L-alanine amidase activity"/>
    <property type="evidence" value="ECO:0007669"/>
    <property type="project" value="InterPro"/>
</dbReference>
<reference evidence="2" key="1">
    <citation type="journal article" date="2021" name="Proc. Natl. Acad. Sci. U.S.A.">
        <title>A Catalog of Tens of Thousands of Viruses from Human Metagenomes Reveals Hidden Associations with Chronic Diseases.</title>
        <authorList>
            <person name="Tisza M.J."/>
            <person name="Buck C.B."/>
        </authorList>
    </citation>
    <scope>NUCLEOTIDE SEQUENCE</scope>
    <source>
        <strain evidence="2">CtBTH15</strain>
    </source>
</reference>
<dbReference type="SMART" id="SM00646">
    <property type="entry name" value="Ami_3"/>
    <property type="match status" value="1"/>
</dbReference>
<dbReference type="CDD" id="cd02696">
    <property type="entry name" value="MurNAc-LAA"/>
    <property type="match status" value="1"/>
</dbReference>
<feature type="domain" description="MurNAc-LAA" evidence="1">
    <location>
        <begin position="71"/>
        <end position="174"/>
    </location>
</feature>
<keyword evidence="2" id="KW-0378">Hydrolase</keyword>
<dbReference type="PANTHER" id="PTHR30404">
    <property type="entry name" value="N-ACETYLMURAMOYL-L-ALANINE AMIDASE"/>
    <property type="match status" value="1"/>
</dbReference>
<dbReference type="EMBL" id="BK032685">
    <property type="protein sequence ID" value="DAF55042.1"/>
    <property type="molecule type" value="Genomic_DNA"/>
</dbReference>